<accession>A0AAD6AQX6</accession>
<evidence type="ECO:0008006" key="5">
    <source>
        <dbReference type="Google" id="ProtNLM"/>
    </source>
</evidence>
<dbReference type="InterPro" id="IPR033373">
    <property type="entry name" value="SKAP"/>
</dbReference>
<dbReference type="GO" id="GO:0000776">
    <property type="term" value="C:kinetochore"/>
    <property type="evidence" value="ECO:0007669"/>
    <property type="project" value="InterPro"/>
</dbReference>
<comment type="caution">
    <text evidence="3">The sequence shown here is derived from an EMBL/GenBank/DDBJ whole genome shotgun (WGS) entry which is preliminary data.</text>
</comment>
<dbReference type="AlphaFoldDB" id="A0AAD6AQX6"/>
<organism evidence="3 4">
    <name type="scientific">Pogonophryne albipinna</name>
    <dbReference type="NCBI Taxonomy" id="1090488"/>
    <lineage>
        <taxon>Eukaryota</taxon>
        <taxon>Metazoa</taxon>
        <taxon>Chordata</taxon>
        <taxon>Craniata</taxon>
        <taxon>Vertebrata</taxon>
        <taxon>Euteleostomi</taxon>
        <taxon>Actinopterygii</taxon>
        <taxon>Neopterygii</taxon>
        <taxon>Teleostei</taxon>
        <taxon>Neoteleostei</taxon>
        <taxon>Acanthomorphata</taxon>
        <taxon>Eupercaria</taxon>
        <taxon>Perciformes</taxon>
        <taxon>Notothenioidei</taxon>
        <taxon>Pogonophryne</taxon>
    </lineage>
</organism>
<dbReference type="GO" id="GO:0072686">
    <property type="term" value="C:mitotic spindle"/>
    <property type="evidence" value="ECO:0007669"/>
    <property type="project" value="TreeGrafter"/>
</dbReference>
<keyword evidence="1" id="KW-0175">Coiled coil</keyword>
<dbReference type="GO" id="GO:0051988">
    <property type="term" value="P:regulation of attachment of spindle microtubules to kinetochore"/>
    <property type="evidence" value="ECO:0007669"/>
    <property type="project" value="InterPro"/>
</dbReference>
<dbReference type="EMBL" id="JAPTMU010000017">
    <property type="protein sequence ID" value="KAJ4929047.1"/>
    <property type="molecule type" value="Genomic_DNA"/>
</dbReference>
<dbReference type="GO" id="GO:0035371">
    <property type="term" value="C:microtubule plus-end"/>
    <property type="evidence" value="ECO:0007669"/>
    <property type="project" value="TreeGrafter"/>
</dbReference>
<proteinExistence type="predicted"/>
<protein>
    <recommendedName>
        <fullName evidence="5">Kinetochore localized astrin (SPAG5) binding protein</fullName>
    </recommendedName>
</protein>
<keyword evidence="4" id="KW-1185">Reference proteome</keyword>
<evidence type="ECO:0000256" key="1">
    <source>
        <dbReference type="SAM" id="Coils"/>
    </source>
</evidence>
<feature type="coiled-coil region" evidence="1">
    <location>
        <begin position="42"/>
        <end position="90"/>
    </location>
</feature>
<dbReference type="GO" id="GO:0007051">
    <property type="term" value="P:spindle organization"/>
    <property type="evidence" value="ECO:0007669"/>
    <property type="project" value="InterPro"/>
</dbReference>
<dbReference type="PANTHER" id="PTHR31940">
    <property type="entry name" value="SMALL KINETOCHORE-ASSOCIATED PROTEIN"/>
    <property type="match status" value="1"/>
</dbReference>
<feature type="region of interest" description="Disordered" evidence="2">
    <location>
        <begin position="1"/>
        <end position="36"/>
    </location>
</feature>
<reference evidence="3" key="1">
    <citation type="submission" date="2022-11" db="EMBL/GenBank/DDBJ databases">
        <title>Chromosome-level genome of Pogonophryne albipinna.</title>
        <authorList>
            <person name="Jo E."/>
        </authorList>
    </citation>
    <scope>NUCLEOTIDE SEQUENCE</scope>
    <source>
        <strain evidence="3">SGF0006</strain>
        <tissue evidence="3">Muscle</tissue>
    </source>
</reference>
<evidence type="ECO:0000256" key="2">
    <source>
        <dbReference type="SAM" id="MobiDB-lite"/>
    </source>
</evidence>
<dbReference type="PANTHER" id="PTHR31940:SF2">
    <property type="entry name" value="SMALL KINETOCHORE-ASSOCIATED PROTEIN"/>
    <property type="match status" value="1"/>
</dbReference>
<sequence length="193" mass="21882">MSSKIPRGVQLHTETKTTGDNVTRKNVAPKVPKGLSTRYGQQAGLKEQNQHLMATNEELQKNLSETQQRVAELELQYSDIETENVEVKKNLRDCHVLLVVANIDPVVGERVGEAARQDEDQRKEVMSVSTNLLNELKVFRDSASQQRARLEEIQSTVTDLTKAREHMKQEREDFSQEAAEMEQALKEAEALLL</sequence>
<evidence type="ECO:0000313" key="3">
    <source>
        <dbReference type="EMBL" id="KAJ4929047.1"/>
    </source>
</evidence>
<dbReference type="GO" id="GO:0034451">
    <property type="term" value="C:centriolar satellite"/>
    <property type="evidence" value="ECO:0007669"/>
    <property type="project" value="TreeGrafter"/>
</dbReference>
<evidence type="ECO:0000313" key="4">
    <source>
        <dbReference type="Proteomes" id="UP001219934"/>
    </source>
</evidence>
<name>A0AAD6AQX6_9TELE</name>
<dbReference type="Proteomes" id="UP001219934">
    <property type="component" value="Unassembled WGS sequence"/>
</dbReference>
<dbReference type="GO" id="GO:0000070">
    <property type="term" value="P:mitotic sister chromatid segregation"/>
    <property type="evidence" value="ECO:0007669"/>
    <property type="project" value="TreeGrafter"/>
</dbReference>
<feature type="coiled-coil region" evidence="1">
    <location>
        <begin position="150"/>
        <end position="191"/>
    </location>
</feature>
<gene>
    <name evidence="3" type="ORF">JOQ06_004668</name>
</gene>